<organism evidence="1 2">
    <name type="scientific">Colletotrichum musicola</name>
    <dbReference type="NCBI Taxonomy" id="2175873"/>
    <lineage>
        <taxon>Eukaryota</taxon>
        <taxon>Fungi</taxon>
        <taxon>Dikarya</taxon>
        <taxon>Ascomycota</taxon>
        <taxon>Pezizomycotina</taxon>
        <taxon>Sordariomycetes</taxon>
        <taxon>Hypocreomycetidae</taxon>
        <taxon>Glomerellales</taxon>
        <taxon>Glomerellaceae</taxon>
        <taxon>Colletotrichum</taxon>
        <taxon>Colletotrichum orchidearum species complex</taxon>
    </lineage>
</organism>
<sequence length="141" mass="15486">MDRGVARLAYWIRENLTTGGEGAGQGTTRRWTWTRRRATNTPSRLPSFLHVPFQWLALAGWNRSEVNDSHVGSRLLAAVAHKIPAQGPRVPASTASRASAMEQCRFRVPVIVGFDGEAVRCGTLPHADAMLMLPPFTAAQH</sequence>
<proteinExistence type="predicted"/>
<comment type="caution">
    <text evidence="1">The sequence shown here is derived from an EMBL/GenBank/DDBJ whole genome shotgun (WGS) entry which is preliminary data.</text>
</comment>
<protein>
    <submittedName>
        <fullName evidence="1">Uncharacterized protein</fullName>
    </submittedName>
</protein>
<gene>
    <name evidence="1" type="ORF">CMUS01_04923</name>
</gene>
<dbReference type="EMBL" id="WIGM01000139">
    <property type="protein sequence ID" value="KAF6837707.1"/>
    <property type="molecule type" value="Genomic_DNA"/>
</dbReference>
<keyword evidence="2" id="KW-1185">Reference proteome</keyword>
<accession>A0A8H6NL66</accession>
<reference evidence="1" key="1">
    <citation type="journal article" date="2020" name="Phytopathology">
        <title>Genome Sequence Resources of Colletotrichum truncatum, C. plurivorum, C. musicola, and C. sojae: Four Species Pathogenic to Soybean (Glycine max).</title>
        <authorList>
            <person name="Rogerio F."/>
            <person name="Boufleur T.R."/>
            <person name="Ciampi-Guillardi M."/>
            <person name="Sukno S.A."/>
            <person name="Thon M.R."/>
            <person name="Massola Junior N.S."/>
            <person name="Baroncelli R."/>
        </authorList>
    </citation>
    <scope>NUCLEOTIDE SEQUENCE</scope>
    <source>
        <strain evidence="1">LFN0074</strain>
    </source>
</reference>
<dbReference type="AlphaFoldDB" id="A0A8H6NL66"/>
<evidence type="ECO:0000313" key="1">
    <source>
        <dbReference type="EMBL" id="KAF6837707.1"/>
    </source>
</evidence>
<evidence type="ECO:0000313" key="2">
    <source>
        <dbReference type="Proteomes" id="UP000639643"/>
    </source>
</evidence>
<dbReference type="Proteomes" id="UP000639643">
    <property type="component" value="Unassembled WGS sequence"/>
</dbReference>
<name>A0A8H6NL66_9PEZI</name>